<dbReference type="InterPro" id="IPR000096">
    <property type="entry name" value="Serum_amyloid_A"/>
</dbReference>
<protein>
    <submittedName>
        <fullName evidence="2">Uncharacterized protein</fullName>
    </submittedName>
</protein>
<accession>A0AAD9UL65</accession>
<feature type="chain" id="PRO_5042088837" evidence="1">
    <location>
        <begin position="21"/>
        <end position="154"/>
    </location>
</feature>
<feature type="signal peptide" evidence="1">
    <location>
        <begin position="1"/>
        <end position="20"/>
    </location>
</feature>
<comment type="caution">
    <text evidence="2">The sequence shown here is derived from an EMBL/GenBank/DDBJ whole genome shotgun (WGS) entry which is preliminary data.</text>
</comment>
<dbReference type="AlphaFoldDB" id="A0AAD9UL65"/>
<dbReference type="EMBL" id="JAODUO010000010">
    <property type="protein sequence ID" value="KAK2193569.1"/>
    <property type="molecule type" value="Genomic_DNA"/>
</dbReference>
<proteinExistence type="predicted"/>
<name>A0AAD9UL65_RIDPI</name>
<reference evidence="2" key="1">
    <citation type="journal article" date="2023" name="Mol. Biol. Evol.">
        <title>Third-Generation Sequencing Reveals the Adaptive Role of the Epigenome in Three Deep-Sea Polychaetes.</title>
        <authorList>
            <person name="Perez M."/>
            <person name="Aroh O."/>
            <person name="Sun Y."/>
            <person name="Lan Y."/>
            <person name="Juniper S.K."/>
            <person name="Young C.R."/>
            <person name="Angers B."/>
            <person name="Qian P.Y."/>
        </authorList>
    </citation>
    <scope>NUCLEOTIDE SEQUENCE</scope>
    <source>
        <strain evidence="2">R07B-5</strain>
    </source>
</reference>
<keyword evidence="3" id="KW-1185">Reference proteome</keyword>
<dbReference type="Gene3D" id="1.10.132.110">
    <property type="entry name" value="Serum amyloid A protein"/>
    <property type="match status" value="1"/>
</dbReference>
<organism evidence="2 3">
    <name type="scientific">Ridgeia piscesae</name>
    <name type="common">Tubeworm</name>
    <dbReference type="NCBI Taxonomy" id="27915"/>
    <lineage>
        <taxon>Eukaryota</taxon>
        <taxon>Metazoa</taxon>
        <taxon>Spiralia</taxon>
        <taxon>Lophotrochozoa</taxon>
        <taxon>Annelida</taxon>
        <taxon>Polychaeta</taxon>
        <taxon>Sedentaria</taxon>
        <taxon>Canalipalpata</taxon>
        <taxon>Sabellida</taxon>
        <taxon>Siboglinidae</taxon>
        <taxon>Ridgeia</taxon>
    </lineage>
</organism>
<dbReference type="Pfam" id="PF00277">
    <property type="entry name" value="SAA"/>
    <property type="match status" value="1"/>
</dbReference>
<evidence type="ECO:0000256" key="1">
    <source>
        <dbReference type="SAM" id="SignalP"/>
    </source>
</evidence>
<dbReference type="Proteomes" id="UP001209878">
    <property type="component" value="Unassembled WGS sequence"/>
</dbReference>
<dbReference type="GO" id="GO:0005576">
    <property type="term" value="C:extracellular region"/>
    <property type="evidence" value="ECO:0007669"/>
    <property type="project" value="InterPro"/>
</dbReference>
<evidence type="ECO:0000313" key="2">
    <source>
        <dbReference type="EMBL" id="KAK2193569.1"/>
    </source>
</evidence>
<sequence length="154" mass="16898">MKTICVNSLVLVLCAVTVTGNIKWSQFFSCVTSELGARSLLDKDVFCVALQSFSQYATMLLSQCTNCDKYFHCVANRNIIDSCGDSEPPTEVVIALSKCRELSQTGTRSKDGAEDMAANEYGRNGGDCYRKYGCAYRCHYHPADGSCVPANCDR</sequence>
<keyword evidence="1" id="KW-0732">Signal</keyword>
<gene>
    <name evidence="2" type="ORF">NP493_11g01004</name>
</gene>
<evidence type="ECO:0000313" key="3">
    <source>
        <dbReference type="Proteomes" id="UP001209878"/>
    </source>
</evidence>